<comment type="similarity">
    <text evidence="2 3">Belongs to the peptidase M14 family.</text>
</comment>
<gene>
    <name evidence="5" type="ORF">GCM10009105_30470</name>
</gene>
<dbReference type="Gene3D" id="3.40.630.10">
    <property type="entry name" value="Zn peptidases"/>
    <property type="match status" value="1"/>
</dbReference>
<evidence type="ECO:0000256" key="3">
    <source>
        <dbReference type="PROSITE-ProRule" id="PRU01379"/>
    </source>
</evidence>
<accession>A0ABN1ISY8</accession>
<protein>
    <submittedName>
        <fullName evidence="5">M14 family metallopeptidase</fullName>
    </submittedName>
</protein>
<dbReference type="PROSITE" id="PS52035">
    <property type="entry name" value="PEPTIDASE_M14"/>
    <property type="match status" value="1"/>
</dbReference>
<organism evidence="5 6">
    <name type="scientific">Dokdonella soli</name>
    <dbReference type="NCBI Taxonomy" id="529810"/>
    <lineage>
        <taxon>Bacteria</taxon>
        <taxon>Pseudomonadati</taxon>
        <taxon>Pseudomonadota</taxon>
        <taxon>Gammaproteobacteria</taxon>
        <taxon>Lysobacterales</taxon>
        <taxon>Rhodanobacteraceae</taxon>
        <taxon>Dokdonella</taxon>
    </lineage>
</organism>
<dbReference type="SUPFAM" id="SSF53187">
    <property type="entry name" value="Zn-dependent exopeptidases"/>
    <property type="match status" value="1"/>
</dbReference>
<evidence type="ECO:0000256" key="1">
    <source>
        <dbReference type="ARBA" id="ARBA00001947"/>
    </source>
</evidence>
<feature type="domain" description="Peptidase M14" evidence="4">
    <location>
        <begin position="16"/>
        <end position="299"/>
    </location>
</feature>
<comment type="cofactor">
    <cofactor evidence="1">
        <name>Zn(2+)</name>
        <dbReference type="ChEBI" id="CHEBI:29105"/>
    </cofactor>
</comment>
<evidence type="ECO:0000313" key="6">
    <source>
        <dbReference type="Proteomes" id="UP001501523"/>
    </source>
</evidence>
<dbReference type="PANTHER" id="PTHR11705">
    <property type="entry name" value="PROTEASE FAMILY M14 CARBOXYPEPTIDASE A,B"/>
    <property type="match status" value="1"/>
</dbReference>
<evidence type="ECO:0000256" key="2">
    <source>
        <dbReference type="ARBA" id="ARBA00005988"/>
    </source>
</evidence>
<evidence type="ECO:0000259" key="4">
    <source>
        <dbReference type="PROSITE" id="PS52035"/>
    </source>
</evidence>
<evidence type="ECO:0000313" key="5">
    <source>
        <dbReference type="EMBL" id="GAA0720757.1"/>
    </source>
</evidence>
<proteinExistence type="inferred from homology"/>
<dbReference type="RefSeq" id="WP_343792655.1">
    <property type="nucleotide sequence ID" value="NZ_BAAAEU010000024.1"/>
</dbReference>
<dbReference type="CDD" id="cd06241">
    <property type="entry name" value="M14-like"/>
    <property type="match status" value="1"/>
</dbReference>
<comment type="caution">
    <text evidence="5">The sequence shown here is derived from an EMBL/GenBank/DDBJ whole genome shotgun (WGS) entry which is preliminary data.</text>
</comment>
<dbReference type="InterPro" id="IPR000834">
    <property type="entry name" value="Peptidase_M14"/>
</dbReference>
<feature type="active site" description="Proton donor/acceptor" evidence="3">
    <location>
        <position position="274"/>
    </location>
</feature>
<dbReference type="PANTHER" id="PTHR11705:SF145">
    <property type="entry name" value="PEPTIDASE M14 CARBOXYPEPTIDASE A DOMAIN-CONTAINING PROTEIN"/>
    <property type="match status" value="1"/>
</dbReference>
<dbReference type="Pfam" id="PF00246">
    <property type="entry name" value="Peptidase_M14"/>
    <property type="match status" value="1"/>
</dbReference>
<dbReference type="Proteomes" id="UP001501523">
    <property type="component" value="Unassembled WGS sequence"/>
</dbReference>
<name>A0ABN1ISY8_9GAMM</name>
<dbReference type="EMBL" id="BAAAEU010000024">
    <property type="protein sequence ID" value="GAA0720757.1"/>
    <property type="molecule type" value="Genomic_DNA"/>
</dbReference>
<dbReference type="SMART" id="SM00631">
    <property type="entry name" value="Zn_pept"/>
    <property type="match status" value="1"/>
</dbReference>
<reference evidence="5 6" key="1">
    <citation type="journal article" date="2019" name="Int. J. Syst. Evol. Microbiol.">
        <title>The Global Catalogue of Microorganisms (GCM) 10K type strain sequencing project: providing services to taxonomists for standard genome sequencing and annotation.</title>
        <authorList>
            <consortium name="The Broad Institute Genomics Platform"/>
            <consortium name="The Broad Institute Genome Sequencing Center for Infectious Disease"/>
            <person name="Wu L."/>
            <person name="Ma J."/>
        </authorList>
    </citation>
    <scope>NUCLEOTIDE SEQUENCE [LARGE SCALE GENOMIC DNA]</scope>
    <source>
        <strain evidence="5 6">JCM 15421</strain>
    </source>
</reference>
<sequence>MAADWTTPAEHAKFETTPSYAETRAYLERLAAAAPKQLTLTRFGVSPEGRDLMLVVAAKDGEFTPEAAHASGKAIVMVQAGIHAGEIEGNDAGLMLLRDLTIGAKHANLLDHAILVYLPIFNVDGHENVSPYHRINQLGPREMGFRATAQNLNLNRDYMKADAPEMRDWLAMFDAWLPDLFMDIHTTNGADYPYDLTWYLEEWGPLHPAVKRWEKDAFEGAIFPAFEKRGHLAAPYLNLIDHRDITKGIDNFGSGPRFSTGYVALRNRAALLVETHMLKSYATRVQATYDLVVSTLEHVNRDGNALRKAVAQADADTIARAHDANAASPVAFATSRQSTPFTLKGYEFTHSASAISGDTWVRYDPTKPKTYTTPFFRDLVATDTARLPAAYLVPAAWPQIAEKLRQHGIRFERVSQPLKLRVERYQLGAPRWDDKPFESRHLLREFTQSSEHADMEFTAGAILVPLDQRAANVAVNLLEPRASDSLLRWGFFDTVFEQKESSDARVAERLAREMLAKDPALQKEFDAKLAADPAFAKSPEARLAFFYDRSPWYAVQRVGAYPVVRLDAEALKQARAAR</sequence>
<keyword evidence="6" id="KW-1185">Reference proteome</keyword>